<dbReference type="RefSeq" id="YP_010755718.1">
    <property type="nucleotide sequence ID" value="NC_073473.1"/>
</dbReference>
<organism evidence="1 2">
    <name type="scientific">Streptomyces phage TurkishDelight</name>
    <dbReference type="NCBI Taxonomy" id="2793708"/>
    <lineage>
        <taxon>Viruses</taxon>
        <taxon>Duplodnaviria</taxon>
        <taxon>Heunggongvirae</taxon>
        <taxon>Uroviricota</taxon>
        <taxon>Caudoviricetes</taxon>
        <taxon>Dolmabahcevirus</taxon>
        <taxon>Dolmabahcevirus turkishdelight</taxon>
    </lineage>
</organism>
<name>A0A7T0M137_9CAUD</name>
<sequence>MPAMTSTKPRTFTRLTNLSATFKQAEDDKETARQGLHEAIIRHLKARNARPGKVAEHTPYDRVWVGEIGRQNGVPPLKGPNAVGPAPKYDPEVQAAALAELDELTAAYRKAEQTIDKTRPLIHAEIIKHYEAGVGPEELSNHTPYDRNWIGEIARGSSAARQRKKTPAE</sequence>
<dbReference type="GeneID" id="80020388"/>
<gene>
    <name evidence="1" type="primary">102</name>
    <name evidence="1" type="ORF">SEA_TURKISHDELIGHT_102</name>
</gene>
<dbReference type="EMBL" id="MW291017">
    <property type="protein sequence ID" value="QPL14131.1"/>
    <property type="molecule type" value="Genomic_DNA"/>
</dbReference>
<accession>A0A7T0M137</accession>
<dbReference type="Proteomes" id="UP000595090">
    <property type="component" value="Segment"/>
</dbReference>
<keyword evidence="2" id="KW-1185">Reference proteome</keyword>
<evidence type="ECO:0000313" key="2">
    <source>
        <dbReference type="Proteomes" id="UP000595090"/>
    </source>
</evidence>
<protein>
    <submittedName>
        <fullName evidence="1">Helix-turn-helix DNA binding domain protein</fullName>
    </submittedName>
</protein>
<proteinExistence type="predicted"/>
<reference evidence="1 2" key="1">
    <citation type="submission" date="2020-11" db="EMBL/GenBank/DDBJ databases">
        <authorList>
            <person name="Asamoah-Frimpong E.A."/>
            <person name="Attaran A."/>
            <person name="Berhane B."/>
            <person name="Boone B.K."/>
            <person name="Cesta G."/>
            <person name="Chorbajian C."/>
            <person name="Cowan J.T."/>
            <person name="Datu D.V."/>
            <person name="Der L."/>
            <person name="Egbunine A.O."/>
            <person name="Giampietro H."/>
            <person name="Gunnison R.P."/>
            <person name="Joseph M.A."/>
            <person name="Kiewe T."/>
            <person name="Oboh E.C."/>
            <person name="O'Neill K."/>
            <person name="Oxlaj J.A."/>
            <person name="Patel A.K."/>
            <person name="Saqaf K."/>
            <person name="Vuong K."/>
            <person name="Walker C."/>
            <person name="Wikina T."/>
            <person name="Yan T."/>
            <person name="Avazpour P."/>
            <person name="Kim F.M."/>
            <person name="Mason K.J."/>
            <person name="Nguyen D.A."/>
            <person name="Pettit S.M."/>
            <person name="Zhou O.J."/>
            <person name="Brissett D.L."/>
            <person name="Gualtieri C."/>
            <person name="Hufford T.M."/>
            <person name="Ko J.M."/>
            <person name="Novak J.K."/>
            <person name="Smith Z.M."/>
            <person name="Erill I."/>
            <person name="Caruso S.M."/>
            <person name="Garlena R.A."/>
            <person name="Russell D.A."/>
            <person name="Pope W.H."/>
            <person name="Jacobs-Sera D."/>
            <person name="Hatfull G.F."/>
        </authorList>
    </citation>
    <scope>NUCLEOTIDE SEQUENCE [LARGE SCALE GENOMIC DNA]</scope>
</reference>
<dbReference type="KEGG" id="vg:80020388"/>
<evidence type="ECO:0000313" key="1">
    <source>
        <dbReference type="EMBL" id="QPL14131.1"/>
    </source>
</evidence>